<reference evidence="1" key="2">
    <citation type="submission" date="2025-03" db="EMBL/GenBank/DDBJ databases">
        <authorList>
            <consortium name="ELIXIR-Norway"/>
            <consortium name="Elixir Norway"/>
        </authorList>
    </citation>
    <scope>NUCLEOTIDE SEQUENCE</scope>
</reference>
<dbReference type="EMBL" id="OX596092">
    <property type="protein sequence ID" value="CAN0563273.1"/>
    <property type="molecule type" value="Genomic_DNA"/>
</dbReference>
<name>A0AC60A6F2_RANTA</name>
<protein>
    <submittedName>
        <fullName evidence="1">Uncharacterized protein</fullName>
    </submittedName>
</protein>
<reference evidence="1" key="1">
    <citation type="submission" date="2023-05" db="EMBL/GenBank/DDBJ databases">
        <authorList>
            <consortium name="ELIXIR-Norway"/>
        </authorList>
    </citation>
    <scope>NUCLEOTIDE SEQUENCE</scope>
</reference>
<dbReference type="Proteomes" id="UP001162501">
    <property type="component" value="Chromosome 8"/>
</dbReference>
<proteinExistence type="predicted"/>
<gene>
    <name evidence="1" type="ORF">MRATA1EN22A_LOCUS27494</name>
</gene>
<evidence type="ECO:0000313" key="1">
    <source>
        <dbReference type="EMBL" id="CAN0563273.1"/>
    </source>
</evidence>
<organism evidence="1 2">
    <name type="scientific">Rangifer tarandus platyrhynchus</name>
    <name type="common">Svalbard reindeer</name>
    <dbReference type="NCBI Taxonomy" id="3082113"/>
    <lineage>
        <taxon>Eukaryota</taxon>
        <taxon>Metazoa</taxon>
        <taxon>Chordata</taxon>
        <taxon>Craniata</taxon>
        <taxon>Vertebrata</taxon>
        <taxon>Euteleostomi</taxon>
        <taxon>Mammalia</taxon>
        <taxon>Eutheria</taxon>
        <taxon>Laurasiatheria</taxon>
        <taxon>Artiodactyla</taxon>
        <taxon>Ruminantia</taxon>
        <taxon>Pecora</taxon>
        <taxon>Cervidae</taxon>
        <taxon>Odocoileinae</taxon>
        <taxon>Rangifer</taxon>
    </lineage>
</organism>
<accession>A0AC60A6F2</accession>
<sequence length="293" mass="30125">MRLNTETCGTGRSSGCPPVPCGVRAVPGGLHPCPCPGLMTATMTGFEAPVEPPRCRVLGICSPAPSLGVTAACPALGEALSGPGYAASGAAQLVCVGRWLGTRRGHSTTSLVPSRPQRLALPTRAVQPARYPRKRACVHVYVPALSVVGRLDTGDAPGDAVGRLDPCCYSQEAAETSGRGGQTPNTRRGRGPAHHTVPRACHVLSQELSVTLGTPVDTHLGGRAAHEAAEVTQASLQAKLDQPMPCLPGTPISHSSSGPGASGHSRPELVTSPGLRMDVFGCAEALQPCFCEK</sequence>
<evidence type="ECO:0000313" key="2">
    <source>
        <dbReference type="Proteomes" id="UP001162501"/>
    </source>
</evidence>